<dbReference type="InterPro" id="IPR031680">
    <property type="entry name" value="Hepar_II_III_N"/>
</dbReference>
<dbReference type="AlphaFoldDB" id="A0A382SJ92"/>
<name>A0A382SJ92_9ZZZZ</name>
<dbReference type="Gene3D" id="1.50.10.100">
    <property type="entry name" value="Chondroitin AC/alginate lyase"/>
    <property type="match status" value="1"/>
</dbReference>
<organism evidence="2">
    <name type="scientific">marine metagenome</name>
    <dbReference type="NCBI Taxonomy" id="408172"/>
    <lineage>
        <taxon>unclassified sequences</taxon>
        <taxon>metagenomes</taxon>
        <taxon>ecological metagenomes</taxon>
    </lineage>
</organism>
<reference evidence="2" key="1">
    <citation type="submission" date="2018-05" db="EMBL/GenBank/DDBJ databases">
        <authorList>
            <person name="Lanie J.A."/>
            <person name="Ng W.-L."/>
            <person name="Kazmierczak K.M."/>
            <person name="Andrzejewski T.M."/>
            <person name="Davidsen T.M."/>
            <person name="Wayne K.J."/>
            <person name="Tettelin H."/>
            <person name="Glass J.I."/>
            <person name="Rusch D."/>
            <person name="Podicherti R."/>
            <person name="Tsui H.-C.T."/>
            <person name="Winkler M.E."/>
        </authorList>
    </citation>
    <scope>NUCLEOTIDE SEQUENCE</scope>
</reference>
<feature type="non-terminal residue" evidence="2">
    <location>
        <position position="270"/>
    </location>
</feature>
<protein>
    <recommendedName>
        <fullName evidence="1">Heparin-sulfate lyase N-terminal domain-containing protein</fullName>
    </recommendedName>
</protein>
<dbReference type="InterPro" id="IPR008929">
    <property type="entry name" value="Chondroitin_lyas"/>
</dbReference>
<dbReference type="Pfam" id="PF16889">
    <property type="entry name" value="Hepar_II_III_N"/>
    <property type="match status" value="1"/>
</dbReference>
<dbReference type="SUPFAM" id="SSF48230">
    <property type="entry name" value="Chondroitin AC/alginate lyase"/>
    <property type="match status" value="1"/>
</dbReference>
<feature type="domain" description="Heparin-sulfate lyase N-terminal" evidence="1">
    <location>
        <begin position="91"/>
        <end position="251"/>
    </location>
</feature>
<accession>A0A382SJ92</accession>
<proteinExistence type="predicted"/>
<dbReference type="PANTHER" id="PTHR39210">
    <property type="entry name" value="HEPARIN-SULFATE LYASE"/>
    <property type="match status" value="1"/>
</dbReference>
<dbReference type="PANTHER" id="PTHR39210:SF1">
    <property type="entry name" value="HEPARIN-SULFATE LYASE"/>
    <property type="match status" value="1"/>
</dbReference>
<evidence type="ECO:0000259" key="1">
    <source>
        <dbReference type="Pfam" id="PF16889"/>
    </source>
</evidence>
<gene>
    <name evidence="2" type="ORF">METZ01_LOCUS362894</name>
</gene>
<dbReference type="EMBL" id="UINC01129566">
    <property type="protein sequence ID" value="SVD10040.1"/>
    <property type="molecule type" value="Genomic_DNA"/>
</dbReference>
<evidence type="ECO:0000313" key="2">
    <source>
        <dbReference type="EMBL" id="SVD10040.1"/>
    </source>
</evidence>
<sequence>MNLINIYSLLKIIPKIGIQNVLYVIWYRFSIYTRIRVIFFPKGKPYNPEIIFREMQKRENYPSGWKEDLISEANKIMQGNVKYFSHHWKNVGDPPDWFYNPFNDKRMNINKKHWIDINDFHSGIGDIKIIWELSRFSWLLVLTRTYLVTGDKKYLEFINGCLKNWIKNNPLNTGPNWKCGQETAIRIFHVLTAAYLLEQYKKPSEALKRFVFEHCKRIYPNIRYAIAQDNNHGISEAAALYIAGNWFIKFNLLKDRSSINKAQKWVDKGR</sequence>